<dbReference type="GO" id="GO:0008720">
    <property type="term" value="F:D-lactate dehydrogenase (NAD+) activity"/>
    <property type="evidence" value="ECO:0007669"/>
    <property type="project" value="TreeGrafter"/>
</dbReference>
<proteinExistence type="predicted"/>
<evidence type="ECO:0000313" key="7">
    <source>
        <dbReference type="Proteomes" id="UP000278475"/>
    </source>
</evidence>
<accession>A0A497EQA9</accession>
<evidence type="ECO:0000256" key="2">
    <source>
        <dbReference type="ARBA" id="ARBA00022630"/>
    </source>
</evidence>
<dbReference type="GO" id="GO:0004458">
    <property type="term" value="F:D-lactate dehydrogenase (cytochrome) activity"/>
    <property type="evidence" value="ECO:0007669"/>
    <property type="project" value="TreeGrafter"/>
</dbReference>
<dbReference type="Pfam" id="PF01565">
    <property type="entry name" value="FAD_binding_4"/>
    <property type="match status" value="1"/>
</dbReference>
<reference evidence="6 7" key="1">
    <citation type="submission" date="2018-06" db="EMBL/GenBank/DDBJ databases">
        <title>Extensive metabolic versatility and redundancy in microbially diverse, dynamic hydrothermal sediments.</title>
        <authorList>
            <person name="Dombrowski N."/>
            <person name="Teske A."/>
            <person name="Baker B.J."/>
        </authorList>
    </citation>
    <scope>NUCLEOTIDE SEQUENCE [LARGE SCALE GENOMIC DNA]</scope>
    <source>
        <strain evidence="6">B66_G16</strain>
    </source>
</reference>
<dbReference type="InterPro" id="IPR016169">
    <property type="entry name" value="FAD-bd_PCMH_sub2"/>
</dbReference>
<dbReference type="SUPFAM" id="SSF56176">
    <property type="entry name" value="FAD-binding/transporter-associated domain-like"/>
    <property type="match status" value="1"/>
</dbReference>
<dbReference type="PANTHER" id="PTHR11748:SF118">
    <property type="entry name" value="ALKYLDIHYDROXYACETONEPHOSPHATE SYNTHASE (PRECURSOR)"/>
    <property type="match status" value="1"/>
</dbReference>
<dbReference type="SUPFAM" id="SSF55103">
    <property type="entry name" value="FAD-linked oxidases, C-terminal domain"/>
    <property type="match status" value="1"/>
</dbReference>
<dbReference type="Gene3D" id="1.10.45.10">
    <property type="entry name" value="Vanillyl-alcohol Oxidase, Chain A, domain 4"/>
    <property type="match status" value="1"/>
</dbReference>
<name>A0A497EQA9_9CREN</name>
<gene>
    <name evidence="6" type="ORF">DRJ31_06270</name>
</gene>
<comment type="cofactor">
    <cofactor evidence="1">
        <name>FAD</name>
        <dbReference type="ChEBI" id="CHEBI:57692"/>
    </cofactor>
</comment>
<dbReference type="PROSITE" id="PS51387">
    <property type="entry name" value="FAD_PCMH"/>
    <property type="match status" value="1"/>
</dbReference>
<evidence type="ECO:0000313" key="6">
    <source>
        <dbReference type="EMBL" id="RLE48880.1"/>
    </source>
</evidence>
<dbReference type="Pfam" id="PF02913">
    <property type="entry name" value="FAD-oxidase_C"/>
    <property type="match status" value="1"/>
</dbReference>
<evidence type="ECO:0000256" key="3">
    <source>
        <dbReference type="ARBA" id="ARBA00022827"/>
    </source>
</evidence>
<keyword evidence="2" id="KW-0285">Flavoprotein</keyword>
<keyword evidence="3" id="KW-0274">FAD</keyword>
<protein>
    <recommendedName>
        <fullName evidence="5">FAD-binding PCMH-type domain-containing protein</fullName>
    </recommendedName>
</protein>
<dbReference type="InterPro" id="IPR016171">
    <property type="entry name" value="Vanillyl_alc_oxidase_C-sub2"/>
</dbReference>
<comment type="caution">
    <text evidence="6">The sequence shown here is derived from an EMBL/GenBank/DDBJ whole genome shotgun (WGS) entry which is preliminary data.</text>
</comment>
<dbReference type="PANTHER" id="PTHR11748">
    <property type="entry name" value="D-LACTATE DEHYDROGENASE"/>
    <property type="match status" value="1"/>
</dbReference>
<evidence type="ECO:0000256" key="1">
    <source>
        <dbReference type="ARBA" id="ARBA00001974"/>
    </source>
</evidence>
<dbReference type="EMBL" id="QMQV01000055">
    <property type="protein sequence ID" value="RLE48880.1"/>
    <property type="molecule type" value="Genomic_DNA"/>
</dbReference>
<evidence type="ECO:0000259" key="5">
    <source>
        <dbReference type="PROSITE" id="PS51387"/>
    </source>
</evidence>
<organism evidence="6 7">
    <name type="scientific">Thermoproteota archaeon</name>
    <dbReference type="NCBI Taxonomy" id="2056631"/>
    <lineage>
        <taxon>Archaea</taxon>
        <taxon>Thermoproteota</taxon>
    </lineage>
</organism>
<dbReference type="InterPro" id="IPR006094">
    <property type="entry name" value="Oxid_FAD_bind_N"/>
</dbReference>
<keyword evidence="4" id="KW-0560">Oxidoreductase</keyword>
<dbReference type="AlphaFoldDB" id="A0A497EQA9"/>
<dbReference type="InterPro" id="IPR016166">
    <property type="entry name" value="FAD-bd_PCMH"/>
</dbReference>
<feature type="domain" description="FAD-binding PCMH-type" evidence="5">
    <location>
        <begin position="39"/>
        <end position="227"/>
    </location>
</feature>
<dbReference type="InterPro" id="IPR004113">
    <property type="entry name" value="FAD-bd_oxidored_4_C"/>
</dbReference>
<sequence length="477" mass="52482">MSSIDFNALSDFLKGIVGDEYVFSDEAAMLAYVREAGLIEGIPPRLVVKPGSTEEIAKVLRLANEYKVPVYVRGGGSSYSGAGICFKQGILLDMTRLKGIIEVNEDSNTVQVWAGTGWTAFNYELKKRGLMTGFRGPASSYTATVGGSSSVCSIGLGSAKYGGGGDQVLGLEVVLPTGIVINTGSCASERAEPFMRYVLGPDLTGLFLGDHGMLGVKTKVTFRLYPLPSYEEYAEYGFKTEANAAKAINELLRRNICISDLMAFEKFATEVRAKKVTYWQGYEAIVILKMEAEDKAAIDAQKNVIRNVLSKYNGVELPENKMAKTMIGGFFDVFFYARRDAGFSLGMPILTPAGKVAEFWARMRAFIKSVEDKWKKYVNYSGMVLIASANACESVPTFYVPWNYDMDPAARKEIAELWRAYYSEALKAGGCLCMMGRGASPLVFNNFSQNYISFIKSVKKALDPNNILNPGLWPIEW</sequence>
<dbReference type="InterPro" id="IPR016164">
    <property type="entry name" value="FAD-linked_Oxase-like_C"/>
</dbReference>
<dbReference type="GO" id="GO:0071949">
    <property type="term" value="F:FAD binding"/>
    <property type="evidence" value="ECO:0007669"/>
    <property type="project" value="InterPro"/>
</dbReference>
<dbReference type="Gene3D" id="3.30.465.10">
    <property type="match status" value="1"/>
</dbReference>
<dbReference type="GO" id="GO:1903457">
    <property type="term" value="P:lactate catabolic process"/>
    <property type="evidence" value="ECO:0007669"/>
    <property type="project" value="TreeGrafter"/>
</dbReference>
<dbReference type="InterPro" id="IPR036318">
    <property type="entry name" value="FAD-bd_PCMH-like_sf"/>
</dbReference>
<evidence type="ECO:0000256" key="4">
    <source>
        <dbReference type="ARBA" id="ARBA00023002"/>
    </source>
</evidence>
<dbReference type="Proteomes" id="UP000278475">
    <property type="component" value="Unassembled WGS sequence"/>
</dbReference>